<evidence type="ECO:0000313" key="2">
    <source>
        <dbReference type="EMBL" id="PQO40191.1"/>
    </source>
</evidence>
<accession>A0A2S8G7G2</accession>
<dbReference type="SUPFAM" id="SSF53474">
    <property type="entry name" value="alpha/beta-Hydrolases"/>
    <property type="match status" value="1"/>
</dbReference>
<dbReference type="InterPro" id="IPR050583">
    <property type="entry name" value="Mycobacterial_A85_antigen"/>
</dbReference>
<feature type="signal peptide" evidence="1">
    <location>
        <begin position="1"/>
        <end position="21"/>
    </location>
</feature>
<dbReference type="RefSeq" id="WP_105352552.1">
    <property type="nucleotide sequence ID" value="NZ_PUIB01000009.1"/>
</dbReference>
<dbReference type="EMBL" id="PUIB01000009">
    <property type="protein sequence ID" value="PQO40191.1"/>
    <property type="molecule type" value="Genomic_DNA"/>
</dbReference>
<dbReference type="Proteomes" id="UP000239388">
    <property type="component" value="Unassembled WGS sequence"/>
</dbReference>
<dbReference type="InterPro" id="IPR029058">
    <property type="entry name" value="AB_hydrolase_fold"/>
</dbReference>
<dbReference type="PANTHER" id="PTHR48098">
    <property type="entry name" value="ENTEROCHELIN ESTERASE-RELATED"/>
    <property type="match status" value="1"/>
</dbReference>
<comment type="caution">
    <text evidence="2">The sequence shown here is derived from an EMBL/GenBank/DDBJ whole genome shotgun (WGS) entry which is preliminary data.</text>
</comment>
<sequence>MIRLLLPAFVLLNLGGSAALAQFGGGGIGGDFRGNLLESRRRNLHLVMLTIGDPNEHGDRMLTFRTRGTPGQRVQIVSPDLFHDQESGIGPQMTETQPGEFSLTIGPVPPGVYHYLGTNEPGNECASVTLPGKTLVEALDVPHGVVAELTRYSPQEEEFMRFHVYTPPGYEENDQSYPTLFLLWNHLLPSHSWIEIGRLNFILDNLIAQGRAQPMIVVVVSQPESIFDNNKQFRAEVIPYVEKNYRLKPGPENRAIAGCGEIEFALDADPQFAYLACFDSPFSIAGRNRFDEWVGLNNWKMRNDDIQKNVRLIWFGDQLHPRQNSNIDRLGLLLAEHKLPVEVFRSDRPNIWQSRREYFADLLPRLFQK</sequence>
<evidence type="ECO:0000256" key="1">
    <source>
        <dbReference type="SAM" id="SignalP"/>
    </source>
</evidence>
<dbReference type="AlphaFoldDB" id="A0A2S8G7G2"/>
<name>A0A2S8G7G2_9BACT</name>
<protein>
    <recommendedName>
        <fullName evidence="4">Esterase</fullName>
    </recommendedName>
</protein>
<gene>
    <name evidence="2" type="ORF">C5Y98_06195</name>
</gene>
<keyword evidence="1" id="KW-0732">Signal</keyword>
<evidence type="ECO:0008006" key="4">
    <source>
        <dbReference type="Google" id="ProtNLM"/>
    </source>
</evidence>
<organism evidence="2 3">
    <name type="scientific">Blastopirellula marina</name>
    <dbReference type="NCBI Taxonomy" id="124"/>
    <lineage>
        <taxon>Bacteria</taxon>
        <taxon>Pseudomonadati</taxon>
        <taxon>Planctomycetota</taxon>
        <taxon>Planctomycetia</taxon>
        <taxon>Pirellulales</taxon>
        <taxon>Pirellulaceae</taxon>
        <taxon>Blastopirellula</taxon>
    </lineage>
</organism>
<evidence type="ECO:0000313" key="3">
    <source>
        <dbReference type="Proteomes" id="UP000239388"/>
    </source>
</evidence>
<dbReference type="Gene3D" id="3.40.50.1820">
    <property type="entry name" value="alpha/beta hydrolase"/>
    <property type="match status" value="1"/>
</dbReference>
<reference evidence="2 3" key="1">
    <citation type="submission" date="2018-02" db="EMBL/GenBank/DDBJ databases">
        <title>Comparative genomes isolates from brazilian mangrove.</title>
        <authorList>
            <person name="Araujo J.E."/>
            <person name="Taketani R.G."/>
            <person name="Silva M.C.P."/>
            <person name="Loureco M.V."/>
            <person name="Andreote F.D."/>
        </authorList>
    </citation>
    <scope>NUCLEOTIDE SEQUENCE [LARGE SCALE GENOMIC DNA]</scope>
    <source>
        <strain evidence="2 3">NAP PRIS-MGV</strain>
    </source>
</reference>
<feature type="chain" id="PRO_5015647138" description="Esterase" evidence="1">
    <location>
        <begin position="22"/>
        <end position="369"/>
    </location>
</feature>
<proteinExistence type="predicted"/>
<dbReference type="OrthoDB" id="184858at2"/>